<accession>A0ABT9BPS4</accession>
<reference evidence="2 3" key="1">
    <citation type="submission" date="2023-07" db="EMBL/GenBank/DDBJ databases">
        <title>Protaetiibacter sp. nov WY-16 isolated from soil.</title>
        <authorList>
            <person name="Liu B."/>
            <person name="Wan Y."/>
        </authorList>
    </citation>
    <scope>NUCLEOTIDE SEQUENCE [LARGE SCALE GENOMIC DNA]</scope>
    <source>
        <strain evidence="2 3">WY-16</strain>
    </source>
</reference>
<gene>
    <name evidence="2" type="ORF">Q5716_03600</name>
</gene>
<protein>
    <recommendedName>
        <fullName evidence="4">Lipoprotein</fullName>
    </recommendedName>
</protein>
<feature type="signal peptide" evidence="1">
    <location>
        <begin position="1"/>
        <end position="23"/>
    </location>
</feature>
<evidence type="ECO:0000313" key="3">
    <source>
        <dbReference type="Proteomes" id="UP001241072"/>
    </source>
</evidence>
<dbReference type="EMBL" id="JAUQUB010000001">
    <property type="protein sequence ID" value="MDO7881307.1"/>
    <property type="molecule type" value="Genomic_DNA"/>
</dbReference>
<evidence type="ECO:0000313" key="2">
    <source>
        <dbReference type="EMBL" id="MDO7881307.1"/>
    </source>
</evidence>
<keyword evidence="3" id="KW-1185">Reference proteome</keyword>
<proteinExistence type="predicted"/>
<evidence type="ECO:0008006" key="4">
    <source>
        <dbReference type="Google" id="ProtNLM"/>
    </source>
</evidence>
<evidence type="ECO:0000256" key="1">
    <source>
        <dbReference type="SAM" id="SignalP"/>
    </source>
</evidence>
<dbReference type="PROSITE" id="PS51257">
    <property type="entry name" value="PROKAR_LIPOPROTEIN"/>
    <property type="match status" value="1"/>
</dbReference>
<dbReference type="RefSeq" id="WP_305001720.1">
    <property type="nucleotide sequence ID" value="NZ_JAUQUB010000001.1"/>
</dbReference>
<keyword evidence="1" id="KW-0732">Signal</keyword>
<dbReference type="Proteomes" id="UP001241072">
    <property type="component" value="Unassembled WGS sequence"/>
</dbReference>
<organism evidence="2 3">
    <name type="scientific">Antiquaquibacter soli</name>
    <dbReference type="NCBI Taxonomy" id="3064523"/>
    <lineage>
        <taxon>Bacteria</taxon>
        <taxon>Bacillati</taxon>
        <taxon>Actinomycetota</taxon>
        <taxon>Actinomycetes</taxon>
        <taxon>Micrococcales</taxon>
        <taxon>Microbacteriaceae</taxon>
        <taxon>Antiquaquibacter</taxon>
    </lineage>
</organism>
<feature type="chain" id="PRO_5047138928" description="Lipoprotein" evidence="1">
    <location>
        <begin position="24"/>
        <end position="152"/>
    </location>
</feature>
<comment type="caution">
    <text evidence="2">The sequence shown here is derived from an EMBL/GenBank/DDBJ whole genome shotgun (WGS) entry which is preliminary data.</text>
</comment>
<name>A0ABT9BPS4_9MICO</name>
<sequence length="152" mass="15084">MTTLRTRVTAPIAIILAMSIAPALTGCFGNPVESIIEGATGGQVDLGGTTLPDGYPEAEVPVIDGEIVFGGALGDGSGAIYNVTVKVSGASAIDDIKAQLEGAGFTTQAGGDTTGGATYIGNTDAWGVLVVVSEDGSNGWVANYTVTSTSAQ</sequence>